<proteinExistence type="inferred from homology"/>
<feature type="domain" description="ABC transmembrane type-1" evidence="8">
    <location>
        <begin position="80"/>
        <end position="260"/>
    </location>
</feature>
<evidence type="ECO:0000313" key="10">
    <source>
        <dbReference type="Proteomes" id="UP000269692"/>
    </source>
</evidence>
<evidence type="ECO:0000256" key="1">
    <source>
        <dbReference type="ARBA" id="ARBA00004651"/>
    </source>
</evidence>
<dbReference type="PANTHER" id="PTHR30151">
    <property type="entry name" value="ALKANE SULFONATE ABC TRANSPORTER-RELATED, MEMBRANE SUBUNIT"/>
    <property type="match status" value="1"/>
</dbReference>
<feature type="transmembrane region" description="Helical" evidence="7">
    <location>
        <begin position="146"/>
        <end position="168"/>
    </location>
</feature>
<keyword evidence="10" id="KW-1185">Reference proteome</keyword>
<dbReference type="OrthoDB" id="9796361at2"/>
<evidence type="ECO:0000256" key="3">
    <source>
        <dbReference type="ARBA" id="ARBA00022475"/>
    </source>
</evidence>
<feature type="transmembrane region" description="Helical" evidence="7">
    <location>
        <begin position="242"/>
        <end position="261"/>
    </location>
</feature>
<organism evidence="9 10">
    <name type="scientific">Xanthobacter tagetidis</name>
    <dbReference type="NCBI Taxonomy" id="60216"/>
    <lineage>
        <taxon>Bacteria</taxon>
        <taxon>Pseudomonadati</taxon>
        <taxon>Pseudomonadota</taxon>
        <taxon>Alphaproteobacteria</taxon>
        <taxon>Hyphomicrobiales</taxon>
        <taxon>Xanthobacteraceae</taxon>
        <taxon>Xanthobacter</taxon>
    </lineage>
</organism>
<dbReference type="InterPro" id="IPR035906">
    <property type="entry name" value="MetI-like_sf"/>
</dbReference>
<dbReference type="Proteomes" id="UP000269692">
    <property type="component" value="Unassembled WGS sequence"/>
</dbReference>
<comment type="caution">
    <text evidence="9">The sequence shown here is derived from an EMBL/GenBank/DDBJ whole genome shotgun (WGS) entry which is preliminary data.</text>
</comment>
<keyword evidence="5 7" id="KW-1133">Transmembrane helix</keyword>
<evidence type="ECO:0000256" key="5">
    <source>
        <dbReference type="ARBA" id="ARBA00022989"/>
    </source>
</evidence>
<feature type="transmembrane region" description="Helical" evidence="7">
    <location>
        <begin position="29"/>
        <end position="46"/>
    </location>
</feature>
<keyword evidence="4 7" id="KW-0812">Transmembrane</keyword>
<dbReference type="GO" id="GO:0005886">
    <property type="term" value="C:plasma membrane"/>
    <property type="evidence" value="ECO:0007669"/>
    <property type="project" value="UniProtKB-SubCell"/>
</dbReference>
<evidence type="ECO:0000256" key="7">
    <source>
        <dbReference type="RuleBase" id="RU363032"/>
    </source>
</evidence>
<gene>
    <name evidence="9" type="ORF">D9R14_03470</name>
</gene>
<feature type="transmembrane region" description="Helical" evidence="7">
    <location>
        <begin position="58"/>
        <end position="77"/>
    </location>
</feature>
<keyword evidence="6 7" id="KW-0472">Membrane</keyword>
<dbReference type="InterPro" id="IPR000515">
    <property type="entry name" value="MetI-like"/>
</dbReference>
<dbReference type="Gene3D" id="1.10.3720.10">
    <property type="entry name" value="MetI-like"/>
    <property type="match status" value="1"/>
</dbReference>
<protein>
    <submittedName>
        <fullName evidence="9">ABC transporter permease</fullName>
    </submittedName>
</protein>
<dbReference type="PANTHER" id="PTHR30151:SF0">
    <property type="entry name" value="ABC TRANSPORTER PERMEASE PROTEIN MJ0413-RELATED"/>
    <property type="match status" value="1"/>
</dbReference>
<keyword evidence="3" id="KW-1003">Cell membrane</keyword>
<dbReference type="PROSITE" id="PS50928">
    <property type="entry name" value="ABC_TM1"/>
    <property type="match status" value="1"/>
</dbReference>
<dbReference type="CDD" id="cd06261">
    <property type="entry name" value="TM_PBP2"/>
    <property type="match status" value="1"/>
</dbReference>
<sequence>MTMTAVSAPAAAGAPPRRPSPLASGLLGAGKFLAPFAAVVALWWAIKAGFDLPDRILVSPYQVLVTFWNLLSRGVLADYAATSLYQIGVAVVVSAVVGIPLGFAIGSNAYVARALGLFLRFFQGVSGISWLPLAIIWFGFTDTTVQVIVVYTLVVPVIFNTMLGVRAIPPSYALALRSLGAGTFRVVKDVYLPGALPSIVVGLRLGMGYGWRALIAAEMLIRQGGLGDLIFGARTFGQIDRIICGMIAIGVLYVVVDRLIVQPIENLTVARWGVLRK</sequence>
<comment type="subcellular location">
    <subcellularLocation>
        <location evidence="1 7">Cell membrane</location>
        <topology evidence="1 7">Multi-pass membrane protein</topology>
    </subcellularLocation>
</comment>
<feature type="transmembrane region" description="Helical" evidence="7">
    <location>
        <begin position="83"/>
        <end position="105"/>
    </location>
</feature>
<evidence type="ECO:0000256" key="6">
    <source>
        <dbReference type="ARBA" id="ARBA00023136"/>
    </source>
</evidence>
<evidence type="ECO:0000313" key="9">
    <source>
        <dbReference type="EMBL" id="RLP81067.1"/>
    </source>
</evidence>
<feature type="transmembrane region" description="Helical" evidence="7">
    <location>
        <begin position="117"/>
        <end position="140"/>
    </location>
</feature>
<reference evidence="9 10" key="1">
    <citation type="submission" date="2018-10" db="EMBL/GenBank/DDBJ databases">
        <title>Xanthobacter tagetidis genome sequencing and assembly.</title>
        <authorList>
            <person name="Maclea K.S."/>
            <person name="Goen A.E."/>
            <person name="Fatima S.A."/>
        </authorList>
    </citation>
    <scope>NUCLEOTIDE SEQUENCE [LARGE SCALE GENOMIC DNA]</scope>
    <source>
        <strain evidence="9 10">ATCC 700314</strain>
    </source>
</reference>
<dbReference type="Pfam" id="PF00528">
    <property type="entry name" value="BPD_transp_1"/>
    <property type="match status" value="1"/>
</dbReference>
<comment type="similarity">
    <text evidence="7">Belongs to the binding-protein-dependent transport system permease family.</text>
</comment>
<dbReference type="AlphaFoldDB" id="A0A3L7ALC4"/>
<dbReference type="SUPFAM" id="SSF161098">
    <property type="entry name" value="MetI-like"/>
    <property type="match status" value="1"/>
</dbReference>
<accession>A0A3L7ALC4</accession>
<evidence type="ECO:0000259" key="8">
    <source>
        <dbReference type="PROSITE" id="PS50928"/>
    </source>
</evidence>
<keyword evidence="2 7" id="KW-0813">Transport</keyword>
<name>A0A3L7ALC4_9HYPH</name>
<evidence type="ECO:0000256" key="2">
    <source>
        <dbReference type="ARBA" id="ARBA00022448"/>
    </source>
</evidence>
<dbReference type="EMBL" id="RCTF01000002">
    <property type="protein sequence ID" value="RLP81067.1"/>
    <property type="molecule type" value="Genomic_DNA"/>
</dbReference>
<dbReference type="GO" id="GO:0055085">
    <property type="term" value="P:transmembrane transport"/>
    <property type="evidence" value="ECO:0007669"/>
    <property type="project" value="InterPro"/>
</dbReference>
<evidence type="ECO:0000256" key="4">
    <source>
        <dbReference type="ARBA" id="ARBA00022692"/>
    </source>
</evidence>
<dbReference type="RefSeq" id="WP_121621919.1">
    <property type="nucleotide sequence ID" value="NZ_JACIIW010000003.1"/>
</dbReference>